<accession>A0A7I8XF75</accession>
<evidence type="ECO:0000256" key="4">
    <source>
        <dbReference type="ARBA" id="ARBA00022728"/>
    </source>
</evidence>
<dbReference type="Pfam" id="PF01585">
    <property type="entry name" value="G-patch"/>
    <property type="match status" value="1"/>
</dbReference>
<dbReference type="PANTHER" id="PTHR23329">
    <property type="entry name" value="TUFTELIN-INTERACTING PROTEIN 11-RELATED"/>
    <property type="match status" value="1"/>
</dbReference>
<proteinExistence type="inferred from homology"/>
<feature type="coiled-coil region" evidence="8">
    <location>
        <begin position="298"/>
        <end position="346"/>
    </location>
</feature>
<feature type="region of interest" description="Disordered" evidence="9">
    <location>
        <begin position="115"/>
        <end position="136"/>
    </location>
</feature>
<feature type="compositionally biased region" description="Acidic residues" evidence="9">
    <location>
        <begin position="76"/>
        <end position="85"/>
    </location>
</feature>
<dbReference type="InterPro" id="IPR000467">
    <property type="entry name" value="G_patch_dom"/>
</dbReference>
<name>A0A7I8XF75_BURXY</name>
<comment type="caution">
    <text evidence="11">The sequence shown here is derived from an EMBL/GenBank/DDBJ whole genome shotgun (WGS) entry which is preliminary data.</text>
</comment>
<dbReference type="GO" id="GO:0071008">
    <property type="term" value="C:U2-type post-mRNA release spliceosomal complex"/>
    <property type="evidence" value="ECO:0007669"/>
    <property type="project" value="TreeGrafter"/>
</dbReference>
<dbReference type="SMR" id="A0A7I8XF75"/>
<gene>
    <name evidence="11" type="ORF">BXYJ_LOCUS8076</name>
</gene>
<dbReference type="Proteomes" id="UP000659654">
    <property type="component" value="Unassembled WGS sequence"/>
</dbReference>
<dbReference type="Pfam" id="PF07842">
    <property type="entry name" value="GCFC"/>
    <property type="match status" value="1"/>
</dbReference>
<keyword evidence="12" id="KW-1185">Reference proteome</keyword>
<organism evidence="11 12">
    <name type="scientific">Bursaphelenchus xylophilus</name>
    <name type="common">Pinewood nematode worm</name>
    <name type="synonym">Aphelenchoides xylophilus</name>
    <dbReference type="NCBI Taxonomy" id="6326"/>
    <lineage>
        <taxon>Eukaryota</taxon>
        <taxon>Metazoa</taxon>
        <taxon>Ecdysozoa</taxon>
        <taxon>Nematoda</taxon>
        <taxon>Chromadorea</taxon>
        <taxon>Rhabditida</taxon>
        <taxon>Tylenchina</taxon>
        <taxon>Tylenchomorpha</taxon>
        <taxon>Aphelenchoidea</taxon>
        <taxon>Aphelenchoididae</taxon>
        <taxon>Bursaphelenchus</taxon>
    </lineage>
</organism>
<dbReference type="InterPro" id="IPR024933">
    <property type="entry name" value="TFP11"/>
</dbReference>
<evidence type="ECO:0000256" key="2">
    <source>
        <dbReference type="ARBA" id="ARBA00010900"/>
    </source>
</evidence>
<sequence length="799" mass="92142">MSDEEFESFDVNDRDIEYALNPGRNRRQTKDDQIYGIWAEKDEEEQARPSFGKTKPLKFTNFVSGGISVGSKMDKQEEDEEDDEPTPSTSGIKNKDDYVEVSVFQTKKKTAFASAKGGGFAGTRSSEAAPSWTASSGKASVIMNMMKKMGYEHGKGLGSNKQGIVEPVVANVRKGRGAVGAYGAEQKGPKFGESAADAQKRSDDSVEIIEEEVVVGDTWKKTKKARVKYRTLNEVISDGSIESPAIVAPKMKIIDMTGPQERTYDDIHSYHRRKPLKESNKRPFFDVPALTENLNTLLSSCEQEILNTHSHLEELKKKNKIVENDQNKLKVDIKENEEEMRRLDEVIHLVKQFDHVEHGVEPLEHYKRLFYQLNAEYSAESKLFNIEAVIQFKVLPMITRFFSRWDPLDPEMNLYGYDEMLDWKKLLSMGNRGVLEENKHENRAIPTFDLLLWEGWMPQMRRAVLRWDARTNSPQMNSVLASWSSLLPPWMVDNMFDQLILPKIEEKVAEWNPVTDEIPLDEWLIPWNEMLGHRLLDVYSNVRQKMGIALRRWIPTDLSALTVIKPWGKVFSKKHMRDFLDANIVPKLESSLFNMNINPLQNKKYEEFNVLLAWRGLLQDDVICRILTRNFFSRWYNLLFDWLQVPGDPGIIVPEVANYYREWKGRVPQELHQWPPIQTEFARAVKALGQAKRGEPLIKLASYEDFSASQFAQPQRTYDEPVVDTNSVTINQRTLRGHIEQIARERGLVFVPIKSEQGRQIYNLGSRNIYFDSTAIFCMDNVTRDWMPVSIPQLLQMDL</sequence>
<protein>
    <submittedName>
        <fullName evidence="11">(pine wood nematode) hypothetical protein</fullName>
    </submittedName>
</protein>
<dbReference type="GO" id="GO:0003676">
    <property type="term" value="F:nucleic acid binding"/>
    <property type="evidence" value="ECO:0007669"/>
    <property type="project" value="InterPro"/>
</dbReference>
<dbReference type="EMBL" id="CAJFCV020000004">
    <property type="protein sequence ID" value="CAG9113266.1"/>
    <property type="molecule type" value="Genomic_DNA"/>
</dbReference>
<feature type="domain" description="G-patch" evidence="10">
    <location>
        <begin position="138"/>
        <end position="184"/>
    </location>
</feature>
<dbReference type="EMBL" id="CAJFDI010000004">
    <property type="protein sequence ID" value="CAD5224503.1"/>
    <property type="molecule type" value="Genomic_DNA"/>
</dbReference>
<feature type="region of interest" description="Disordered" evidence="9">
    <location>
        <begin position="40"/>
        <end position="97"/>
    </location>
</feature>
<evidence type="ECO:0000313" key="12">
    <source>
        <dbReference type="Proteomes" id="UP000659654"/>
    </source>
</evidence>
<evidence type="ECO:0000256" key="8">
    <source>
        <dbReference type="SAM" id="Coils"/>
    </source>
</evidence>
<evidence type="ECO:0000256" key="6">
    <source>
        <dbReference type="ARBA" id="ARBA00023242"/>
    </source>
</evidence>
<feature type="compositionally biased region" description="Polar residues" evidence="9">
    <location>
        <begin position="124"/>
        <end position="136"/>
    </location>
</feature>
<dbReference type="SMART" id="SM00443">
    <property type="entry name" value="G_patch"/>
    <property type="match status" value="1"/>
</dbReference>
<evidence type="ECO:0000313" key="11">
    <source>
        <dbReference type="EMBL" id="CAD5224503.1"/>
    </source>
</evidence>
<dbReference type="PIRSF" id="PIRSF017706">
    <property type="entry name" value="TFIP11"/>
    <property type="match status" value="1"/>
</dbReference>
<dbReference type="InterPro" id="IPR022783">
    <property type="entry name" value="GCFC_dom"/>
</dbReference>
<dbReference type="AlphaFoldDB" id="A0A7I8XF75"/>
<keyword evidence="3 7" id="KW-0507">mRNA processing</keyword>
<comment type="similarity">
    <text evidence="2 7">Belongs to the TFP11/STIP family.</text>
</comment>
<dbReference type="PANTHER" id="PTHR23329:SF1">
    <property type="entry name" value="TUFTELIN-INTERACTING PROTEIN 11"/>
    <property type="match status" value="1"/>
</dbReference>
<dbReference type="Pfam" id="PF12457">
    <property type="entry name" value="TIP_N"/>
    <property type="match status" value="1"/>
</dbReference>
<evidence type="ECO:0000256" key="9">
    <source>
        <dbReference type="SAM" id="MobiDB-lite"/>
    </source>
</evidence>
<evidence type="ECO:0000256" key="5">
    <source>
        <dbReference type="ARBA" id="ARBA00023187"/>
    </source>
</evidence>
<dbReference type="GO" id="GO:0000390">
    <property type="term" value="P:spliceosomal complex disassembly"/>
    <property type="evidence" value="ECO:0007669"/>
    <property type="project" value="InterPro"/>
</dbReference>
<reference evidence="11" key="1">
    <citation type="submission" date="2020-09" db="EMBL/GenBank/DDBJ databases">
        <authorList>
            <person name="Kikuchi T."/>
        </authorList>
    </citation>
    <scope>NUCLEOTIDE SEQUENCE</scope>
    <source>
        <strain evidence="11">Ka4C1</strain>
    </source>
</reference>
<dbReference type="OrthoDB" id="4822at2759"/>
<keyword evidence="8" id="KW-0175">Coiled coil</keyword>
<dbReference type="InterPro" id="IPR022159">
    <property type="entry name" value="STIP/TFIP11_N"/>
</dbReference>
<evidence type="ECO:0000256" key="3">
    <source>
        <dbReference type="ARBA" id="ARBA00022664"/>
    </source>
</evidence>
<dbReference type="PROSITE" id="PS50174">
    <property type="entry name" value="G_PATCH"/>
    <property type="match status" value="1"/>
</dbReference>
<evidence type="ECO:0000256" key="1">
    <source>
        <dbReference type="ARBA" id="ARBA00004123"/>
    </source>
</evidence>
<keyword evidence="5 7" id="KW-0508">mRNA splicing</keyword>
<comment type="subcellular location">
    <subcellularLocation>
        <location evidence="1 7">Nucleus</location>
    </subcellularLocation>
</comment>
<dbReference type="Proteomes" id="UP000582659">
    <property type="component" value="Unassembled WGS sequence"/>
</dbReference>
<keyword evidence="4 7" id="KW-0747">Spliceosome</keyword>
<evidence type="ECO:0000256" key="7">
    <source>
        <dbReference type="PIRNR" id="PIRNR017706"/>
    </source>
</evidence>
<evidence type="ECO:0000259" key="10">
    <source>
        <dbReference type="PROSITE" id="PS50174"/>
    </source>
</evidence>
<dbReference type="InterPro" id="IPR045211">
    <property type="entry name" value="TFP11/STIP/Ntr1"/>
</dbReference>
<keyword evidence="6 7" id="KW-0539">Nucleus</keyword>